<dbReference type="NCBIfam" id="TIGR03223">
    <property type="entry name" value="Phn_opern_protn"/>
    <property type="match status" value="1"/>
</dbReference>
<reference evidence="2 3" key="1">
    <citation type="submission" date="2020-04" db="EMBL/GenBank/DDBJ databases">
        <title>Paraburkholderia sp. G-4-1-8 isolated from soil.</title>
        <authorList>
            <person name="Dahal R.H."/>
        </authorList>
    </citation>
    <scope>NUCLEOTIDE SEQUENCE [LARGE SCALE GENOMIC DNA]</scope>
    <source>
        <strain evidence="2 3">G-4-1-8</strain>
    </source>
</reference>
<name>A0A7X9X2K6_9BURK</name>
<protein>
    <submittedName>
        <fullName evidence="2">DUF1045 domain-containing protein</fullName>
    </submittedName>
</protein>
<evidence type="ECO:0000313" key="3">
    <source>
        <dbReference type="Proteomes" id="UP000583127"/>
    </source>
</evidence>
<feature type="region of interest" description="Disordered" evidence="1">
    <location>
        <begin position="242"/>
        <end position="261"/>
    </location>
</feature>
<accession>A0A7X9X2K6</accession>
<dbReference type="EMBL" id="JABBFZ010000002">
    <property type="protein sequence ID" value="NML30196.1"/>
    <property type="molecule type" value="Genomic_DNA"/>
</dbReference>
<dbReference type="AlphaFoldDB" id="A0A7X9X2K6"/>
<evidence type="ECO:0000256" key="1">
    <source>
        <dbReference type="SAM" id="MobiDB-lite"/>
    </source>
</evidence>
<dbReference type="Pfam" id="PF06299">
    <property type="entry name" value="DUF1045"/>
    <property type="match status" value="1"/>
</dbReference>
<comment type="caution">
    <text evidence="2">The sequence shown here is derived from an EMBL/GenBank/DDBJ whole genome shotgun (WGS) entry which is preliminary data.</text>
</comment>
<evidence type="ECO:0000313" key="2">
    <source>
        <dbReference type="EMBL" id="NML30196.1"/>
    </source>
</evidence>
<dbReference type="RefSeq" id="WP_169496478.1">
    <property type="nucleotide sequence ID" value="NZ_JABBFZ010000002.1"/>
</dbReference>
<feature type="compositionally biased region" description="Basic and acidic residues" evidence="1">
    <location>
        <begin position="249"/>
        <end position="261"/>
    </location>
</feature>
<dbReference type="PIRSF" id="PIRSF033328">
    <property type="entry name" value="Phest_Mll4975"/>
    <property type="match status" value="1"/>
</dbReference>
<dbReference type="InterPro" id="IPR009389">
    <property type="entry name" value="DUF1045"/>
</dbReference>
<dbReference type="Proteomes" id="UP000583127">
    <property type="component" value="Unassembled WGS sequence"/>
</dbReference>
<keyword evidence="3" id="KW-1185">Reference proteome</keyword>
<proteinExistence type="predicted"/>
<organism evidence="2 3">
    <name type="scientific">Paraburkholderia antibiotica</name>
    <dbReference type="NCBI Taxonomy" id="2728839"/>
    <lineage>
        <taxon>Bacteria</taxon>
        <taxon>Pseudomonadati</taxon>
        <taxon>Pseudomonadota</taxon>
        <taxon>Betaproteobacteria</taxon>
        <taxon>Burkholderiales</taxon>
        <taxon>Burkholderiaceae</taxon>
        <taxon>Paraburkholderia</taxon>
    </lineage>
</organism>
<gene>
    <name evidence="2" type="ORF">HHL14_05050</name>
</gene>
<sequence>MSAPDWSDAARFAISRFAIYYAPSRESAWWRAGSTWLGRDAGNGEPLAQPQPAGLTRALAALTDAPRRYGWHGTLVAPFRLGANLMPHDVLAVARAWALTRRAFDLPVEAATLGDFVALRPADAPGDTRMRELAASALQALDGLRAAPSEADLARRLAAPLSDRQRTLLLQWGYPYVFDEFRFHMTLSNGLADADERATLLAWWRQRAPELGPLAVDRAALFVEPAPGEPFVLWQHLPFGDATPDDDSEDRHDGRHHEASR</sequence>